<proteinExistence type="inferred from homology"/>
<keyword evidence="2" id="KW-0813">Transport</keyword>
<dbReference type="InterPro" id="IPR003439">
    <property type="entry name" value="ABC_transporter-like_ATP-bd"/>
</dbReference>
<sequence length="259" mass="29637">MENSSMQSCHRSIVSIDNISFSYEHKKVLEKLRFDVLERDFVGVIGSNGAGKTTLLKMLVGLLKPTEGEIRLFDRPLSQFRDWERIGYVPQKNAFNPLFPATVREIVQSGMYSKKQVYRRLSKADVKKAEDAMLAMRIEDLADRRIGQLSGGQQQRAFLARAIVNNPELLILDEPTVGIDAETQAGFFRMIRHMHQHHHMTFIMVSHDMDMMQSYLGSEPQQSSGGIKFYVKHTHDPEDCRETNLTHSIGQIREMIGVQ</sequence>
<dbReference type="Gene3D" id="3.40.50.300">
    <property type="entry name" value="P-loop containing nucleotide triphosphate hydrolases"/>
    <property type="match status" value="1"/>
</dbReference>
<evidence type="ECO:0000259" key="5">
    <source>
        <dbReference type="PROSITE" id="PS50893"/>
    </source>
</evidence>
<dbReference type="PANTHER" id="PTHR42734">
    <property type="entry name" value="METAL TRANSPORT SYSTEM ATP-BINDING PROTEIN TM_0124-RELATED"/>
    <property type="match status" value="1"/>
</dbReference>
<comment type="caution">
    <text evidence="6">The sequence shown here is derived from an EMBL/GenBank/DDBJ whole genome shotgun (WGS) entry which is preliminary data.</text>
</comment>
<evidence type="ECO:0000256" key="3">
    <source>
        <dbReference type="ARBA" id="ARBA00022741"/>
    </source>
</evidence>
<keyword evidence="7" id="KW-1185">Reference proteome</keyword>
<organism evidence="6 7">
    <name type="scientific">Paenibacillus sedimenti</name>
    <dbReference type="NCBI Taxonomy" id="2770274"/>
    <lineage>
        <taxon>Bacteria</taxon>
        <taxon>Bacillati</taxon>
        <taxon>Bacillota</taxon>
        <taxon>Bacilli</taxon>
        <taxon>Bacillales</taxon>
        <taxon>Paenibacillaceae</taxon>
        <taxon>Paenibacillus</taxon>
    </lineage>
</organism>
<dbReference type="InterPro" id="IPR017871">
    <property type="entry name" value="ABC_transporter-like_CS"/>
</dbReference>
<evidence type="ECO:0000256" key="1">
    <source>
        <dbReference type="ARBA" id="ARBA00005417"/>
    </source>
</evidence>
<evidence type="ECO:0000256" key="4">
    <source>
        <dbReference type="ARBA" id="ARBA00022840"/>
    </source>
</evidence>
<keyword evidence="4 6" id="KW-0067">ATP-binding</keyword>
<dbReference type="Proteomes" id="UP000650466">
    <property type="component" value="Unassembled WGS sequence"/>
</dbReference>
<dbReference type="GO" id="GO:0005524">
    <property type="term" value="F:ATP binding"/>
    <property type="evidence" value="ECO:0007669"/>
    <property type="project" value="UniProtKB-KW"/>
</dbReference>
<dbReference type="Pfam" id="PF00005">
    <property type="entry name" value="ABC_tran"/>
    <property type="match status" value="1"/>
</dbReference>
<feature type="domain" description="ABC transporter" evidence="5">
    <location>
        <begin position="14"/>
        <end position="249"/>
    </location>
</feature>
<evidence type="ECO:0000256" key="2">
    <source>
        <dbReference type="ARBA" id="ARBA00022448"/>
    </source>
</evidence>
<name>A0A926KPW1_9BACL</name>
<dbReference type="SUPFAM" id="SSF52540">
    <property type="entry name" value="P-loop containing nucleoside triphosphate hydrolases"/>
    <property type="match status" value="1"/>
</dbReference>
<dbReference type="PROSITE" id="PS00211">
    <property type="entry name" value="ABC_TRANSPORTER_1"/>
    <property type="match status" value="1"/>
</dbReference>
<dbReference type="RefSeq" id="WP_188174522.1">
    <property type="nucleotide sequence ID" value="NZ_JACVVD010000003.1"/>
</dbReference>
<accession>A0A926KPW1</accession>
<dbReference type="InterPro" id="IPR050153">
    <property type="entry name" value="Metal_Ion_Import_ABC"/>
</dbReference>
<dbReference type="PROSITE" id="PS50893">
    <property type="entry name" value="ABC_TRANSPORTER_2"/>
    <property type="match status" value="1"/>
</dbReference>
<dbReference type="GO" id="GO:0016887">
    <property type="term" value="F:ATP hydrolysis activity"/>
    <property type="evidence" value="ECO:0007669"/>
    <property type="project" value="InterPro"/>
</dbReference>
<dbReference type="InterPro" id="IPR027417">
    <property type="entry name" value="P-loop_NTPase"/>
</dbReference>
<protein>
    <submittedName>
        <fullName evidence="6">Metal ABC transporter ATP-binding protein</fullName>
    </submittedName>
</protein>
<gene>
    <name evidence="6" type="ORF">ICC18_11540</name>
</gene>
<evidence type="ECO:0000313" key="6">
    <source>
        <dbReference type="EMBL" id="MBD0380751.1"/>
    </source>
</evidence>
<keyword evidence="3" id="KW-0547">Nucleotide-binding</keyword>
<dbReference type="EMBL" id="JACVVD010000003">
    <property type="protein sequence ID" value="MBD0380751.1"/>
    <property type="molecule type" value="Genomic_DNA"/>
</dbReference>
<comment type="similarity">
    <text evidence="1">Belongs to the ABC transporter superfamily.</text>
</comment>
<reference evidence="6" key="1">
    <citation type="submission" date="2020-09" db="EMBL/GenBank/DDBJ databases">
        <title>Draft Genome Sequence of Paenibacillus sp. WST5.</title>
        <authorList>
            <person name="Bao Z."/>
        </authorList>
    </citation>
    <scope>NUCLEOTIDE SEQUENCE</scope>
    <source>
        <strain evidence="6">WST5</strain>
    </source>
</reference>
<evidence type="ECO:0000313" key="7">
    <source>
        <dbReference type="Proteomes" id="UP000650466"/>
    </source>
</evidence>
<dbReference type="CDD" id="cd03235">
    <property type="entry name" value="ABC_Metallic_Cations"/>
    <property type="match status" value="1"/>
</dbReference>
<dbReference type="PANTHER" id="PTHR42734:SF17">
    <property type="entry name" value="METAL TRANSPORT SYSTEM ATP-BINDING PROTEIN TM_0124-RELATED"/>
    <property type="match status" value="1"/>
</dbReference>
<dbReference type="AlphaFoldDB" id="A0A926KPW1"/>
<dbReference type="SMART" id="SM00382">
    <property type="entry name" value="AAA"/>
    <property type="match status" value="1"/>
</dbReference>
<dbReference type="FunFam" id="3.40.50.300:FF:000134">
    <property type="entry name" value="Iron-enterobactin ABC transporter ATP-binding protein"/>
    <property type="match status" value="1"/>
</dbReference>
<dbReference type="InterPro" id="IPR003593">
    <property type="entry name" value="AAA+_ATPase"/>
</dbReference>